<dbReference type="Gene3D" id="1.25.40.180">
    <property type="match status" value="1"/>
</dbReference>
<proteinExistence type="inferred from homology"/>
<organism evidence="6 7">
    <name type="scientific">Rhizodiscina lignyota</name>
    <dbReference type="NCBI Taxonomy" id="1504668"/>
    <lineage>
        <taxon>Eukaryota</taxon>
        <taxon>Fungi</taxon>
        <taxon>Dikarya</taxon>
        <taxon>Ascomycota</taxon>
        <taxon>Pezizomycotina</taxon>
        <taxon>Dothideomycetes</taxon>
        <taxon>Pleosporomycetidae</taxon>
        <taxon>Aulographales</taxon>
        <taxon>Rhizodiscinaceae</taxon>
        <taxon>Rhizodiscina</taxon>
    </lineage>
</organism>
<keyword evidence="3" id="KW-0539">Nucleus</keyword>
<dbReference type="FunFam" id="1.25.40.180:FF:000050">
    <property type="entry name" value="Nuclear protein (Sgd1), putative"/>
    <property type="match status" value="1"/>
</dbReference>
<sequence length="799" mass="89601">QKSRKERRKAERNQKSVQRPHSAQFRPPRGGHEMELNSSEDEPSLKPTRHSKEEPPKRNGPTDMPKSALKKSKSRPSSNSEDSIPKAQATGHHISRAARDRLDQDDAEIAALERRLGMKGKTKNSQSLKDDGLDFLLDDLSDGSASDGEPGSKRKREEYDEFIKSKRQRSKESPSHGTNADSGLSDSDDDADDALDDVDESDKLSSNEEDDIAFEGFSSEASEEATPKPKKRENPYVPPVPTDGPSARKYIPPSMREPANSDLESMSQLRRQVQGLLNRLSEANLTTILRDIEGLYQKNPRQYVTSAAIDLLLGLLADRTRLNDTFLVLHAGFIAAMYKVVGIEFGAQVLERLTMELENSYATDQDIQSGSKVSSNLVSLLAILYTFQVVGSTLIFDYIRLYLQRVSEINTELLLLIVRNCGPQLRQDDPSSLKDIVILLQNAVHEAGEANLSVRAKFMMETVNNLKNNRSKGASSSAVIAEHVVRMKKILGSLNTRSTRASEPLRIGLNDIRNREKTGKWWLVGASWKGQDDKAVAHRDPQELKGVENLDIGDDLGDNETTTLLQLAKEQRMNTEIRRAIFISIMSASDYKDAHVRLLKLHLKKAQELEIPRVLLQCAGAEQSYNPYYTSIAKKLCTDRKLKMAFQFSLWDLFKRMGERFGDNEGEFLDSDDEEDALKMHQLVNFGKMYGALIATDSLSVAVLKNLNFAYLRPKTQAFLEVLFTTTILETLRRSKHGRDDHAVVHIFDSAAATPQVLLGLQLFFQHLLGNDVEVAKSKHEGNTVRWGFQVAKDALTRL</sequence>
<dbReference type="OrthoDB" id="361797at2759"/>
<comment type="subcellular location">
    <subcellularLocation>
        <location evidence="1">Nucleus</location>
        <location evidence="1">Nucleolus</location>
    </subcellularLocation>
</comment>
<feature type="domain" description="MI" evidence="5">
    <location>
        <begin position="576"/>
        <end position="709"/>
    </location>
</feature>
<evidence type="ECO:0000256" key="4">
    <source>
        <dbReference type="SAM" id="MobiDB-lite"/>
    </source>
</evidence>
<dbReference type="SMART" id="SM00544">
    <property type="entry name" value="MA3"/>
    <property type="match status" value="1"/>
</dbReference>
<evidence type="ECO:0000256" key="3">
    <source>
        <dbReference type="ARBA" id="ARBA00023242"/>
    </source>
</evidence>
<feature type="non-terminal residue" evidence="6">
    <location>
        <position position="1"/>
    </location>
</feature>
<evidence type="ECO:0000313" key="7">
    <source>
        <dbReference type="Proteomes" id="UP000799772"/>
    </source>
</evidence>
<dbReference type="Pfam" id="PF02847">
    <property type="entry name" value="MA3"/>
    <property type="match status" value="1"/>
</dbReference>
<dbReference type="PANTHER" id="PTHR18034:SF4">
    <property type="entry name" value="NUCLEOLAR MIF4G DOMAIN-CONTAINING PROTEIN 1"/>
    <property type="match status" value="1"/>
</dbReference>
<dbReference type="GO" id="GO:0005730">
    <property type="term" value="C:nucleolus"/>
    <property type="evidence" value="ECO:0007669"/>
    <property type="project" value="UniProtKB-SubCell"/>
</dbReference>
<dbReference type="InterPro" id="IPR003890">
    <property type="entry name" value="MIF4G-like_typ-3"/>
</dbReference>
<feature type="compositionally biased region" description="Basic and acidic residues" evidence="4">
    <location>
        <begin position="150"/>
        <end position="174"/>
    </location>
</feature>
<dbReference type="AlphaFoldDB" id="A0A9P4IMF5"/>
<evidence type="ECO:0000313" key="6">
    <source>
        <dbReference type="EMBL" id="KAF2101948.1"/>
    </source>
</evidence>
<dbReference type="InterPro" id="IPR003891">
    <property type="entry name" value="Initiation_fac_eIF4g_MI"/>
</dbReference>
<dbReference type="SMART" id="SM00543">
    <property type="entry name" value="MIF4G"/>
    <property type="match status" value="1"/>
</dbReference>
<reference evidence="6" key="1">
    <citation type="journal article" date="2020" name="Stud. Mycol.">
        <title>101 Dothideomycetes genomes: a test case for predicting lifestyles and emergence of pathogens.</title>
        <authorList>
            <person name="Haridas S."/>
            <person name="Albert R."/>
            <person name="Binder M."/>
            <person name="Bloem J."/>
            <person name="Labutti K."/>
            <person name="Salamov A."/>
            <person name="Andreopoulos B."/>
            <person name="Baker S."/>
            <person name="Barry K."/>
            <person name="Bills G."/>
            <person name="Bluhm B."/>
            <person name="Cannon C."/>
            <person name="Castanera R."/>
            <person name="Culley D."/>
            <person name="Daum C."/>
            <person name="Ezra D."/>
            <person name="Gonzalez J."/>
            <person name="Henrissat B."/>
            <person name="Kuo A."/>
            <person name="Liang C."/>
            <person name="Lipzen A."/>
            <person name="Lutzoni F."/>
            <person name="Magnuson J."/>
            <person name="Mondo S."/>
            <person name="Nolan M."/>
            <person name="Ohm R."/>
            <person name="Pangilinan J."/>
            <person name="Park H.-J."/>
            <person name="Ramirez L."/>
            <person name="Alfaro M."/>
            <person name="Sun H."/>
            <person name="Tritt A."/>
            <person name="Yoshinaga Y."/>
            <person name="Zwiers L.-H."/>
            <person name="Turgeon B."/>
            <person name="Goodwin S."/>
            <person name="Spatafora J."/>
            <person name="Crous P."/>
            <person name="Grigoriev I."/>
        </authorList>
    </citation>
    <scope>NUCLEOTIDE SEQUENCE</scope>
    <source>
        <strain evidence="6">CBS 133067</strain>
    </source>
</reference>
<dbReference type="EMBL" id="ML978123">
    <property type="protein sequence ID" value="KAF2101948.1"/>
    <property type="molecule type" value="Genomic_DNA"/>
</dbReference>
<accession>A0A9P4IMF5</accession>
<dbReference type="InterPro" id="IPR016024">
    <property type="entry name" value="ARM-type_fold"/>
</dbReference>
<dbReference type="GO" id="GO:0003723">
    <property type="term" value="F:RNA binding"/>
    <property type="evidence" value="ECO:0007669"/>
    <property type="project" value="InterPro"/>
</dbReference>
<dbReference type="PANTHER" id="PTHR18034">
    <property type="entry name" value="CELL CYCLE CONTROL PROTEIN CWF22-RELATED"/>
    <property type="match status" value="1"/>
</dbReference>
<dbReference type="Pfam" id="PF02854">
    <property type="entry name" value="MIF4G"/>
    <property type="match status" value="1"/>
</dbReference>
<gene>
    <name evidence="6" type="ORF">NA57DRAFT_10981</name>
</gene>
<name>A0A9P4IMF5_9PEZI</name>
<feature type="region of interest" description="Disordered" evidence="4">
    <location>
        <begin position="1"/>
        <end position="252"/>
    </location>
</feature>
<keyword evidence="7" id="KW-1185">Reference proteome</keyword>
<evidence type="ECO:0000256" key="1">
    <source>
        <dbReference type="ARBA" id="ARBA00004604"/>
    </source>
</evidence>
<feature type="compositionally biased region" description="Acidic residues" evidence="4">
    <location>
        <begin position="186"/>
        <end position="200"/>
    </location>
</feature>
<dbReference type="GO" id="GO:0042274">
    <property type="term" value="P:ribosomal small subunit biogenesis"/>
    <property type="evidence" value="ECO:0007669"/>
    <property type="project" value="TreeGrafter"/>
</dbReference>
<protein>
    <recommendedName>
        <fullName evidence="5">MI domain-containing protein</fullName>
    </recommendedName>
</protein>
<dbReference type="Proteomes" id="UP000799772">
    <property type="component" value="Unassembled WGS sequence"/>
</dbReference>
<dbReference type="SUPFAM" id="SSF48371">
    <property type="entry name" value="ARM repeat"/>
    <property type="match status" value="1"/>
</dbReference>
<dbReference type="PROSITE" id="PS51366">
    <property type="entry name" value="MI"/>
    <property type="match status" value="1"/>
</dbReference>
<comment type="caution">
    <text evidence="6">The sequence shown here is derived from an EMBL/GenBank/DDBJ whole genome shotgun (WGS) entry which is preliminary data.</text>
</comment>
<feature type="non-terminal residue" evidence="6">
    <location>
        <position position="799"/>
    </location>
</feature>
<evidence type="ECO:0000256" key="2">
    <source>
        <dbReference type="ARBA" id="ARBA00006856"/>
    </source>
</evidence>
<evidence type="ECO:0000259" key="5">
    <source>
        <dbReference type="PROSITE" id="PS51366"/>
    </source>
</evidence>
<comment type="similarity">
    <text evidence="2">Belongs to the CWC22 family.</text>
</comment>
<dbReference type="InterPro" id="IPR050781">
    <property type="entry name" value="CWC22_splicing_factor"/>
</dbReference>